<dbReference type="InterPro" id="IPR020845">
    <property type="entry name" value="AMP-binding_CS"/>
</dbReference>
<dbReference type="NCBIfam" id="NF006181">
    <property type="entry name" value="PRK08314.1"/>
    <property type="match status" value="1"/>
</dbReference>
<dbReference type="SUPFAM" id="SSF56801">
    <property type="entry name" value="Acetyl-CoA synthetase-like"/>
    <property type="match status" value="1"/>
</dbReference>
<dbReference type="Pfam" id="PF00501">
    <property type="entry name" value="AMP-binding"/>
    <property type="match status" value="1"/>
</dbReference>
<dbReference type="InterPro" id="IPR045851">
    <property type="entry name" value="AMP-bd_C_sf"/>
</dbReference>
<evidence type="ECO:0000259" key="1">
    <source>
        <dbReference type="Pfam" id="PF00501"/>
    </source>
</evidence>
<dbReference type="OrthoDB" id="9766486at2"/>
<dbReference type="InterPro" id="IPR000873">
    <property type="entry name" value="AMP-dep_synth/lig_dom"/>
</dbReference>
<evidence type="ECO:0000259" key="2">
    <source>
        <dbReference type="Pfam" id="PF13193"/>
    </source>
</evidence>
<name>A0A2P1NLY6_9BURK</name>
<dbReference type="InterPro" id="IPR042099">
    <property type="entry name" value="ANL_N_sf"/>
</dbReference>
<dbReference type="PANTHER" id="PTHR43767">
    <property type="entry name" value="LONG-CHAIN-FATTY-ACID--COA LIGASE"/>
    <property type="match status" value="1"/>
</dbReference>
<dbReference type="InterPro" id="IPR025110">
    <property type="entry name" value="AMP-bd_C"/>
</dbReference>
<feature type="domain" description="AMP-binding enzyme C-terminal" evidence="2">
    <location>
        <begin position="501"/>
        <end position="577"/>
    </location>
</feature>
<keyword evidence="3" id="KW-0436">Ligase</keyword>
<evidence type="ECO:0000313" key="3">
    <source>
        <dbReference type="EMBL" id="AVP58071.1"/>
    </source>
</evidence>
<reference evidence="4" key="1">
    <citation type="submission" date="2018-03" db="EMBL/GenBank/DDBJ databases">
        <title>Genome sequencing of Melaminivora sp. strain SC2-7.</title>
        <authorList>
            <person name="Kim S.-J."/>
            <person name="Heo J."/>
            <person name="Ahn J.-H."/>
            <person name="Kwon S.-W."/>
        </authorList>
    </citation>
    <scope>NUCLEOTIDE SEQUENCE [LARGE SCALE GENOMIC DNA]</scope>
    <source>
        <strain evidence="4">SC2-7</strain>
    </source>
</reference>
<dbReference type="Gene3D" id="3.30.300.30">
    <property type="match status" value="1"/>
</dbReference>
<accession>A0A2P1NLY6</accession>
<dbReference type="KEGG" id="melm:C7H73_10620"/>
<dbReference type="Proteomes" id="UP000241829">
    <property type="component" value="Chromosome"/>
</dbReference>
<proteinExistence type="predicted"/>
<dbReference type="AlphaFoldDB" id="A0A2P1NLY6"/>
<dbReference type="PROSITE" id="PS00455">
    <property type="entry name" value="AMP_BINDING"/>
    <property type="match status" value="1"/>
</dbReference>
<dbReference type="GO" id="GO:0016878">
    <property type="term" value="F:acid-thiol ligase activity"/>
    <property type="evidence" value="ECO:0007669"/>
    <property type="project" value="UniProtKB-ARBA"/>
</dbReference>
<dbReference type="PANTHER" id="PTHR43767:SF1">
    <property type="entry name" value="NONRIBOSOMAL PEPTIDE SYNTHASE PES1 (EUROFUNG)-RELATED"/>
    <property type="match status" value="1"/>
</dbReference>
<evidence type="ECO:0000313" key="4">
    <source>
        <dbReference type="Proteomes" id="UP000241829"/>
    </source>
</evidence>
<keyword evidence="4" id="KW-1185">Reference proteome</keyword>
<feature type="domain" description="AMP-dependent synthetase/ligase" evidence="1">
    <location>
        <begin position="57"/>
        <end position="447"/>
    </location>
</feature>
<dbReference type="InterPro" id="IPR050237">
    <property type="entry name" value="ATP-dep_AMP-bd_enzyme"/>
</dbReference>
<dbReference type="Pfam" id="PF13193">
    <property type="entry name" value="AMP-binding_C"/>
    <property type="match status" value="1"/>
</dbReference>
<organism evidence="3 4">
    <name type="scientific">Pulveribacter suum</name>
    <dbReference type="NCBI Taxonomy" id="2116657"/>
    <lineage>
        <taxon>Bacteria</taxon>
        <taxon>Pseudomonadati</taxon>
        <taxon>Pseudomonadota</taxon>
        <taxon>Betaproteobacteria</taxon>
        <taxon>Burkholderiales</taxon>
        <taxon>Comamonadaceae</taxon>
        <taxon>Pulveribacter</taxon>
    </lineage>
</organism>
<protein>
    <submittedName>
        <fullName evidence="3">Long-chain fatty acid--CoA ligase</fullName>
    </submittedName>
</protein>
<sequence>MPHAASRSSLGVCILSPSLPNAVPEPTTPPAHHAFWPKRLPFSITVPATSVWDNLAVNARRYPDKAALVFLGSATSYRELHAGAERLAAWLHGAGVRRGDRVILLAQNTPQLVLAHYAIWRANAVVVPVNPMNMAEELKHYIQDSGARVAITTADLAPGLAQASNALPGGERLEHLLVTRFTDAFEAQAEGPAAPPQAWREWLTAERAAVQLDGGRVHAWADALACQDAPPPHTVGRDDLAVLPYTSGTTGHPKGCMHLHRSINHNAVASAAWGNGTSENVVLAVVPMFHITGMVSVLHSAIYLGATVVIMPRWDRELAGRLISHYQVTTWTNIPTMVIDLLGSPNFASFDLSSLKYIGGGGAAMPQAVAQRLLEQYGLRFCEGYGLTETAAPSHSNPPDHPKQQCLGIPFMSTDARVVDPETLRELPQGEQGEIVVHGPEVFEGYWQRPDATAQAFFELDGKRFFRTGDLGRVDEEGYFFITDRLKRMINASGFKVWPAEVEALMFRHPAIQEACVIGTQDAYRGESVKAVVVLRAGHEHTSEQDILDWCRAHMAVYKAPRSVEFVPALPKSGSGKVMWRLLQEKEHKPAGAAAQ</sequence>
<dbReference type="EMBL" id="CP027792">
    <property type="protein sequence ID" value="AVP58071.1"/>
    <property type="molecule type" value="Genomic_DNA"/>
</dbReference>
<gene>
    <name evidence="3" type="ORF">C7H73_10620</name>
</gene>
<dbReference type="Gene3D" id="3.40.50.12780">
    <property type="entry name" value="N-terminal domain of ligase-like"/>
    <property type="match status" value="1"/>
</dbReference>